<keyword evidence="7" id="KW-1185">Reference proteome</keyword>
<keyword evidence="3" id="KW-0328">Glycosyltransferase</keyword>
<feature type="transmembrane region" description="Helical" evidence="5">
    <location>
        <begin position="12"/>
        <end position="33"/>
    </location>
</feature>
<dbReference type="PANTHER" id="PTHR48049:SF91">
    <property type="entry name" value="UDP-GLYCOSYLTRANSFERASE 79B7-RELATED"/>
    <property type="match status" value="1"/>
</dbReference>
<dbReference type="Proteomes" id="UP000250235">
    <property type="component" value="Unassembled WGS sequence"/>
</dbReference>
<dbReference type="InterPro" id="IPR035595">
    <property type="entry name" value="UDP_glycos_trans_CS"/>
</dbReference>
<dbReference type="EMBL" id="KQ999030">
    <property type="protein sequence ID" value="KZV42478.1"/>
    <property type="molecule type" value="Genomic_DNA"/>
</dbReference>
<dbReference type="FunFam" id="3.40.50.2000:FF:000037">
    <property type="entry name" value="Glycosyltransferase"/>
    <property type="match status" value="1"/>
</dbReference>
<evidence type="ECO:0000256" key="1">
    <source>
        <dbReference type="ARBA" id="ARBA00009995"/>
    </source>
</evidence>
<dbReference type="EC" id="2.4.1.-" evidence="4"/>
<reference evidence="6 7" key="1">
    <citation type="journal article" date="2015" name="Proc. Natl. Acad. Sci. U.S.A.">
        <title>The resurrection genome of Boea hygrometrica: A blueprint for survival of dehydration.</title>
        <authorList>
            <person name="Xiao L."/>
            <person name="Yang G."/>
            <person name="Zhang L."/>
            <person name="Yang X."/>
            <person name="Zhao S."/>
            <person name="Ji Z."/>
            <person name="Zhou Q."/>
            <person name="Hu M."/>
            <person name="Wang Y."/>
            <person name="Chen M."/>
            <person name="Xu Y."/>
            <person name="Jin H."/>
            <person name="Xiao X."/>
            <person name="Hu G."/>
            <person name="Bao F."/>
            <person name="Hu Y."/>
            <person name="Wan P."/>
            <person name="Li L."/>
            <person name="Deng X."/>
            <person name="Kuang T."/>
            <person name="Xiang C."/>
            <person name="Zhu J.K."/>
            <person name="Oliver M.J."/>
            <person name="He Y."/>
        </authorList>
    </citation>
    <scope>NUCLEOTIDE SEQUENCE [LARGE SCALE GENOMIC DNA]</scope>
    <source>
        <strain evidence="7">cv. XS01</strain>
    </source>
</reference>
<evidence type="ECO:0000256" key="3">
    <source>
        <dbReference type="RuleBase" id="RU003718"/>
    </source>
</evidence>
<dbReference type="OrthoDB" id="5835829at2759"/>
<dbReference type="CDD" id="cd03784">
    <property type="entry name" value="GT1_Gtf-like"/>
    <property type="match status" value="1"/>
</dbReference>
<dbReference type="PROSITE" id="PS00375">
    <property type="entry name" value="UDPGT"/>
    <property type="match status" value="1"/>
</dbReference>
<evidence type="ECO:0000256" key="4">
    <source>
        <dbReference type="RuleBase" id="RU362057"/>
    </source>
</evidence>
<proteinExistence type="inferred from homology"/>
<evidence type="ECO:0000256" key="2">
    <source>
        <dbReference type="ARBA" id="ARBA00022679"/>
    </source>
</evidence>
<protein>
    <recommendedName>
        <fullName evidence="4">Glycosyltransferase</fullName>
        <ecNumber evidence="4">2.4.1.-</ecNumber>
    </recommendedName>
</protein>
<dbReference type="GO" id="GO:0035251">
    <property type="term" value="F:UDP-glucosyltransferase activity"/>
    <property type="evidence" value="ECO:0007669"/>
    <property type="project" value="InterPro"/>
</dbReference>
<name>A0A2Z7CDP2_9LAMI</name>
<sequence>MNNSDIPEMHIALFPWIGMGHIIPFATLSNYLASRGHRISFLLPKKGLLKLQNQDIDSELINFYTVKVPHVQGLPPGAETTADIDYSGKDPLAIAFDAMADEVEELLSGLKPDVVLFDFAHWMPKLGAKIGFKTVCYNIVSASSMAIGVVPARYFPKDRRLTDDEVLEPPQGYPSKTVVIRRLRHEIRAMSFICETFGAITFGERLTVGLRDSDAIGVRAVRELERPMCDYLVDQFKKPVLLSGPILPQAPKKVLEEKWDTWLRKFSPKSVLYCAFGSQNIMPKDQFQELVLGFEMTGLPFLLALSKPHGAKTVEEALPEGFLERVGERGVVYDGWVQQNQILNHPSVGCFVSHGGIASVWESLLSDCQIVLVPCLGDHILNTRLLADELKVGVEVERDEDAGFSKEDLCSAIKTAMDEESELGNTIRRNHARWKEELSKPGLYDSYIDDFIKNLYQLMPQDHNNNRKFQ</sequence>
<accession>A0A2Z7CDP2</accession>
<dbReference type="Pfam" id="PF00201">
    <property type="entry name" value="UDPGT"/>
    <property type="match status" value="1"/>
</dbReference>
<keyword evidence="5" id="KW-0812">Transmembrane</keyword>
<dbReference type="PANTHER" id="PTHR48049">
    <property type="entry name" value="GLYCOSYLTRANSFERASE"/>
    <property type="match status" value="1"/>
</dbReference>
<keyword evidence="5" id="KW-0472">Membrane</keyword>
<keyword evidence="2 3" id="KW-0808">Transferase</keyword>
<evidence type="ECO:0000313" key="7">
    <source>
        <dbReference type="Proteomes" id="UP000250235"/>
    </source>
</evidence>
<comment type="similarity">
    <text evidence="1 3">Belongs to the UDP-glycosyltransferase family.</text>
</comment>
<dbReference type="Gene3D" id="3.40.50.2000">
    <property type="entry name" value="Glycogen Phosphorylase B"/>
    <property type="match status" value="2"/>
</dbReference>
<dbReference type="AlphaFoldDB" id="A0A2Z7CDP2"/>
<keyword evidence="5" id="KW-1133">Transmembrane helix</keyword>
<gene>
    <name evidence="6" type="ORF">F511_38733</name>
</gene>
<dbReference type="InterPro" id="IPR050481">
    <property type="entry name" value="UDP-glycosyltransf_plant"/>
</dbReference>
<evidence type="ECO:0000256" key="5">
    <source>
        <dbReference type="SAM" id="Phobius"/>
    </source>
</evidence>
<dbReference type="InterPro" id="IPR002213">
    <property type="entry name" value="UDP_glucos_trans"/>
</dbReference>
<organism evidence="6 7">
    <name type="scientific">Dorcoceras hygrometricum</name>
    <dbReference type="NCBI Taxonomy" id="472368"/>
    <lineage>
        <taxon>Eukaryota</taxon>
        <taxon>Viridiplantae</taxon>
        <taxon>Streptophyta</taxon>
        <taxon>Embryophyta</taxon>
        <taxon>Tracheophyta</taxon>
        <taxon>Spermatophyta</taxon>
        <taxon>Magnoliopsida</taxon>
        <taxon>eudicotyledons</taxon>
        <taxon>Gunneridae</taxon>
        <taxon>Pentapetalae</taxon>
        <taxon>asterids</taxon>
        <taxon>lamiids</taxon>
        <taxon>Lamiales</taxon>
        <taxon>Gesneriaceae</taxon>
        <taxon>Didymocarpoideae</taxon>
        <taxon>Trichosporeae</taxon>
        <taxon>Loxocarpinae</taxon>
        <taxon>Dorcoceras</taxon>
    </lineage>
</organism>
<dbReference type="SUPFAM" id="SSF53756">
    <property type="entry name" value="UDP-Glycosyltransferase/glycogen phosphorylase"/>
    <property type="match status" value="1"/>
</dbReference>
<evidence type="ECO:0000313" key="6">
    <source>
        <dbReference type="EMBL" id="KZV42478.1"/>
    </source>
</evidence>